<dbReference type="Proteomes" id="UP000030418">
    <property type="component" value="Unassembled WGS sequence"/>
</dbReference>
<evidence type="ECO:0000313" key="6">
    <source>
        <dbReference type="EMBL" id="KGQ29928.1"/>
    </source>
</evidence>
<dbReference type="FunFam" id="3.40.309.10:FF:000004">
    <property type="entry name" value="Succinate-semialdehyde dehydrogenase I"/>
    <property type="match status" value="1"/>
</dbReference>
<reference evidence="6 7" key="1">
    <citation type="submission" date="2014-08" db="EMBL/GenBank/DDBJ databases">
        <title>Chaperone-usher fimbriae in a diverse selection of Gallibacterium genomes.</title>
        <authorList>
            <person name="Kudirkiene E."/>
            <person name="Bager R.J."/>
            <person name="Johnson T.J."/>
            <person name="Bojesen A.M."/>
        </authorList>
    </citation>
    <scope>NUCLEOTIDE SEQUENCE [LARGE SCALE GENOMIC DNA]</scope>
    <source>
        <strain evidence="6 7">CCM5976</strain>
    </source>
</reference>
<dbReference type="InterPro" id="IPR016160">
    <property type="entry name" value="Ald_DH_CS_CYS"/>
</dbReference>
<dbReference type="GO" id="GO:0004777">
    <property type="term" value="F:succinate-semialdehyde dehydrogenase (NAD+) activity"/>
    <property type="evidence" value="ECO:0007669"/>
    <property type="project" value="TreeGrafter"/>
</dbReference>
<dbReference type="InterPro" id="IPR016163">
    <property type="entry name" value="Ald_DH_C"/>
</dbReference>
<dbReference type="PANTHER" id="PTHR43353">
    <property type="entry name" value="SUCCINATE-SEMIALDEHYDE DEHYDROGENASE, MITOCHONDRIAL"/>
    <property type="match status" value="1"/>
</dbReference>
<dbReference type="NCBIfam" id="TIGR01780">
    <property type="entry name" value="SSADH"/>
    <property type="match status" value="1"/>
</dbReference>
<dbReference type="GO" id="GO:0009450">
    <property type="term" value="P:gamma-aminobutyric acid catabolic process"/>
    <property type="evidence" value="ECO:0007669"/>
    <property type="project" value="InterPro"/>
</dbReference>
<dbReference type="InterPro" id="IPR050740">
    <property type="entry name" value="Aldehyde_DH_Superfamily"/>
</dbReference>
<comment type="similarity">
    <text evidence="1 4">Belongs to the aldehyde dehydrogenase family.</text>
</comment>
<dbReference type="EMBL" id="JPXY01000063">
    <property type="protein sequence ID" value="KGQ29928.1"/>
    <property type="molecule type" value="Genomic_DNA"/>
</dbReference>
<evidence type="ECO:0000259" key="5">
    <source>
        <dbReference type="Pfam" id="PF00171"/>
    </source>
</evidence>
<dbReference type="GO" id="GO:0005829">
    <property type="term" value="C:cytosol"/>
    <property type="evidence" value="ECO:0007669"/>
    <property type="project" value="TreeGrafter"/>
</dbReference>
<dbReference type="Gene3D" id="3.40.309.10">
    <property type="entry name" value="Aldehyde Dehydrogenase, Chain A, domain 2"/>
    <property type="match status" value="1"/>
</dbReference>
<name>A0A0A2XCQ6_9PAST</name>
<feature type="active site" evidence="3">
    <location>
        <position position="249"/>
    </location>
</feature>
<dbReference type="PROSITE" id="PS00687">
    <property type="entry name" value="ALDEHYDE_DEHYDR_GLU"/>
    <property type="match status" value="1"/>
</dbReference>
<dbReference type="InterPro" id="IPR016162">
    <property type="entry name" value="Ald_DH_N"/>
</dbReference>
<dbReference type="InterPro" id="IPR015590">
    <property type="entry name" value="Aldehyde_DH_dom"/>
</dbReference>
<keyword evidence="7" id="KW-1185">Reference proteome</keyword>
<dbReference type="RefSeq" id="WP_039137121.1">
    <property type="nucleotide sequence ID" value="NZ_JPXY01000063.1"/>
</dbReference>
<sequence>MKSLQALLQHKDVSFTQQPDWIEVTNPANGDVLAYVKKTSVDQVNELIEKASIAQKKWAAKTALERADILWQWYYLVKQNKEDLAQIMTMEQGKSLTESRGEIDYAASFIRWFAEEARRIDGDILTSTKVSQKLLVIKQPIGVTAAITPWNFPAAMITRKAAPALAVGCAMLVKPASQTPLSAYAQALLAYQAGVPEDLFVIVNGNASDISNAFANNSIVRKISFTGSTEVGAKIFSSSAKDIKKLSLELGGNAPFIVFDDANLDKAVDGLIASKFRNSGQTCVCTNRTYVQAGVYDEFCHRLVAKVAELKLGNGLEEGVNQGPLIDAKAVRKVEEHIADAVSKGAVCLIGGKRSELGFSFFEPTVLSNVTQQMVVAKEETFGPLCPVFKFTDEKEVISYANDTEFGLASYLYTQDTTRQWRVSEALEYGMVGINTGLISNEVAPFGGVKASGIGREGSKYGVDEYLELKYLCVDLSE</sequence>
<proteinExistence type="inferred from homology"/>
<evidence type="ECO:0000256" key="3">
    <source>
        <dbReference type="PROSITE-ProRule" id="PRU10007"/>
    </source>
</evidence>
<dbReference type="InterPro" id="IPR029510">
    <property type="entry name" value="Ald_DH_CS_GLU"/>
</dbReference>
<dbReference type="FunFam" id="3.40.605.10:FF:000005">
    <property type="entry name" value="Succinate-semialdehyde dehydrogenase I"/>
    <property type="match status" value="1"/>
</dbReference>
<organism evidence="6 7">
    <name type="scientific">Gallibacterium genomosp. 2</name>
    <dbReference type="NCBI Taxonomy" id="155517"/>
    <lineage>
        <taxon>Bacteria</taxon>
        <taxon>Pseudomonadati</taxon>
        <taxon>Pseudomonadota</taxon>
        <taxon>Gammaproteobacteria</taxon>
        <taxon>Pasteurellales</taxon>
        <taxon>Pasteurellaceae</taxon>
        <taxon>Gallibacterium</taxon>
    </lineage>
</organism>
<keyword evidence="2 4" id="KW-0560">Oxidoreductase</keyword>
<dbReference type="InterPro" id="IPR010102">
    <property type="entry name" value="Succ_semiAld_DH"/>
</dbReference>
<evidence type="ECO:0000256" key="2">
    <source>
        <dbReference type="ARBA" id="ARBA00023002"/>
    </source>
</evidence>
<gene>
    <name evidence="6" type="primary">gabD</name>
    <name evidence="6" type="ORF">P375_11605</name>
</gene>
<feature type="domain" description="Aldehyde dehydrogenase" evidence="5">
    <location>
        <begin position="20"/>
        <end position="471"/>
    </location>
</feature>
<protein>
    <submittedName>
        <fullName evidence="6">Succinate-semialdehyde dehydrogenase</fullName>
        <ecNumber evidence="6">1.2.1.16</ecNumber>
    </submittedName>
</protein>
<dbReference type="Pfam" id="PF00171">
    <property type="entry name" value="Aldedh"/>
    <property type="match status" value="1"/>
</dbReference>
<dbReference type="PROSITE" id="PS00070">
    <property type="entry name" value="ALDEHYDE_DEHYDR_CYS"/>
    <property type="match status" value="1"/>
</dbReference>
<dbReference type="PANTHER" id="PTHR43353:SF5">
    <property type="entry name" value="SUCCINATE-SEMIALDEHYDE DEHYDROGENASE, MITOCHONDRIAL"/>
    <property type="match status" value="1"/>
</dbReference>
<dbReference type="Gene3D" id="3.40.605.10">
    <property type="entry name" value="Aldehyde Dehydrogenase, Chain A, domain 1"/>
    <property type="match status" value="1"/>
</dbReference>
<dbReference type="SUPFAM" id="SSF53720">
    <property type="entry name" value="ALDH-like"/>
    <property type="match status" value="1"/>
</dbReference>
<dbReference type="AlphaFoldDB" id="A0A0A2XCQ6"/>
<evidence type="ECO:0000256" key="1">
    <source>
        <dbReference type="ARBA" id="ARBA00009986"/>
    </source>
</evidence>
<dbReference type="CDD" id="cd07103">
    <property type="entry name" value="ALDH_F5_SSADH_GabD"/>
    <property type="match status" value="1"/>
</dbReference>
<dbReference type="EC" id="1.2.1.16" evidence="6"/>
<comment type="caution">
    <text evidence="6">The sequence shown here is derived from an EMBL/GenBank/DDBJ whole genome shotgun (WGS) entry which is preliminary data.</text>
</comment>
<evidence type="ECO:0000256" key="4">
    <source>
        <dbReference type="RuleBase" id="RU003345"/>
    </source>
</evidence>
<accession>A0A0A2XCQ6</accession>
<dbReference type="InterPro" id="IPR016161">
    <property type="entry name" value="Ald_DH/histidinol_DH"/>
</dbReference>
<evidence type="ECO:0000313" key="7">
    <source>
        <dbReference type="Proteomes" id="UP000030418"/>
    </source>
</evidence>